<accession>A0A938XXQ9</accession>
<dbReference type="RefSeq" id="WP_204517787.1">
    <property type="nucleotide sequence ID" value="NZ_BAABIN010000007.1"/>
</dbReference>
<keyword evidence="7 8" id="KW-0472">Membrane</keyword>
<keyword evidence="4" id="KW-0309">Germination</keyword>
<proteinExistence type="inferred from homology"/>
<evidence type="ECO:0000256" key="3">
    <source>
        <dbReference type="ARBA" id="ARBA00022448"/>
    </source>
</evidence>
<feature type="transmembrane region" description="Helical" evidence="8">
    <location>
        <begin position="211"/>
        <end position="232"/>
    </location>
</feature>
<dbReference type="InterPro" id="IPR004761">
    <property type="entry name" value="Spore_GerAB"/>
</dbReference>
<protein>
    <submittedName>
        <fullName evidence="9">Spore germination protein</fullName>
    </submittedName>
</protein>
<organism evidence="9 10">
    <name type="scientific">Brevibacillus fulvus</name>
    <dbReference type="NCBI Taxonomy" id="1125967"/>
    <lineage>
        <taxon>Bacteria</taxon>
        <taxon>Bacillati</taxon>
        <taxon>Bacillota</taxon>
        <taxon>Bacilli</taxon>
        <taxon>Bacillales</taxon>
        <taxon>Paenibacillaceae</taxon>
        <taxon>Brevibacillus</taxon>
    </lineage>
</organism>
<evidence type="ECO:0000256" key="7">
    <source>
        <dbReference type="ARBA" id="ARBA00023136"/>
    </source>
</evidence>
<dbReference type="NCBIfam" id="TIGR00912">
    <property type="entry name" value="2A0309"/>
    <property type="match status" value="1"/>
</dbReference>
<feature type="transmembrane region" description="Helical" evidence="8">
    <location>
        <begin position="176"/>
        <end position="199"/>
    </location>
</feature>
<evidence type="ECO:0000313" key="9">
    <source>
        <dbReference type="EMBL" id="MBM7590094.1"/>
    </source>
</evidence>
<feature type="transmembrane region" description="Helical" evidence="8">
    <location>
        <begin position="81"/>
        <end position="98"/>
    </location>
</feature>
<feature type="transmembrane region" description="Helical" evidence="8">
    <location>
        <begin position="265"/>
        <end position="284"/>
    </location>
</feature>
<sequence>MERISGRQIILIGSIWVMDSTLISLPAQMVRFAKQDAWLSLIMVAAIIALVLWCLSKVHKRFPNQDLYDALITRWPRAGKAVVFIYVLFFAVILIRDIRTITDFINVSLLQLTPLWIITALLLYFINKLVSGGIEVIARMIEFFIPSFYFILLLVPALSYKEFDLSRLGPVFEFEWYGMATAGWYSFSYIGEIIGISFMYSNATLQFRHGLASLLIGVLLLSGVLWTLLLILGTDLMPHLTYPVYELVRQVKVTDFLDRFEIPMVAIYFPTMFVKIGFSLYLVCHGMNRLMPRVPIDSVVPAVGILVYVCSFWFFRDAVQLIDFNREWTALAIWPELILPIFLSLFLRPKQKQTRPEQQQEIKPDT</sequence>
<feature type="transmembrane region" description="Helical" evidence="8">
    <location>
        <begin position="136"/>
        <end position="156"/>
    </location>
</feature>
<comment type="subcellular location">
    <subcellularLocation>
        <location evidence="1">Membrane</location>
        <topology evidence="1">Multi-pass membrane protein</topology>
    </subcellularLocation>
</comment>
<feature type="transmembrane region" description="Helical" evidence="8">
    <location>
        <begin position="296"/>
        <end position="316"/>
    </location>
</feature>
<keyword evidence="10" id="KW-1185">Reference proteome</keyword>
<keyword evidence="3" id="KW-0813">Transport</keyword>
<comment type="caution">
    <text evidence="9">The sequence shown here is derived from an EMBL/GenBank/DDBJ whole genome shotgun (WGS) entry which is preliminary data.</text>
</comment>
<gene>
    <name evidence="9" type="ORF">JOD01_001695</name>
</gene>
<feature type="transmembrane region" description="Helical" evidence="8">
    <location>
        <begin position="328"/>
        <end position="347"/>
    </location>
</feature>
<feature type="transmembrane region" description="Helical" evidence="8">
    <location>
        <begin position="37"/>
        <end position="55"/>
    </location>
</feature>
<evidence type="ECO:0000256" key="4">
    <source>
        <dbReference type="ARBA" id="ARBA00022544"/>
    </source>
</evidence>
<evidence type="ECO:0000256" key="6">
    <source>
        <dbReference type="ARBA" id="ARBA00022989"/>
    </source>
</evidence>
<dbReference type="AlphaFoldDB" id="A0A938XXQ9"/>
<comment type="similarity">
    <text evidence="2">Belongs to the amino acid-polyamine-organocation (APC) superfamily. Spore germination protein (SGP) (TC 2.A.3.9) family.</text>
</comment>
<keyword evidence="6 8" id="KW-1133">Transmembrane helix</keyword>
<dbReference type="GO" id="GO:0009847">
    <property type="term" value="P:spore germination"/>
    <property type="evidence" value="ECO:0007669"/>
    <property type="project" value="InterPro"/>
</dbReference>
<keyword evidence="5 8" id="KW-0812">Transmembrane</keyword>
<feature type="transmembrane region" description="Helical" evidence="8">
    <location>
        <begin position="104"/>
        <end position="124"/>
    </location>
</feature>
<evidence type="ECO:0000313" key="10">
    <source>
        <dbReference type="Proteomes" id="UP000717624"/>
    </source>
</evidence>
<dbReference type="Pfam" id="PF03845">
    <property type="entry name" value="Spore_permease"/>
    <property type="match status" value="1"/>
</dbReference>
<evidence type="ECO:0000256" key="2">
    <source>
        <dbReference type="ARBA" id="ARBA00007998"/>
    </source>
</evidence>
<reference evidence="9" key="1">
    <citation type="submission" date="2021-01" db="EMBL/GenBank/DDBJ databases">
        <title>Genomic Encyclopedia of Type Strains, Phase IV (KMG-IV): sequencing the most valuable type-strain genomes for metagenomic binning, comparative biology and taxonomic classification.</title>
        <authorList>
            <person name="Goeker M."/>
        </authorList>
    </citation>
    <scope>NUCLEOTIDE SEQUENCE</scope>
    <source>
        <strain evidence="9">DSM 25523</strain>
    </source>
</reference>
<dbReference type="PANTHER" id="PTHR34975:SF2">
    <property type="entry name" value="SPORE GERMINATION PROTEIN A2"/>
    <property type="match status" value="1"/>
</dbReference>
<evidence type="ECO:0000256" key="8">
    <source>
        <dbReference type="SAM" id="Phobius"/>
    </source>
</evidence>
<dbReference type="EMBL" id="JAFBEB010000004">
    <property type="protein sequence ID" value="MBM7590094.1"/>
    <property type="molecule type" value="Genomic_DNA"/>
</dbReference>
<evidence type="ECO:0000256" key="1">
    <source>
        <dbReference type="ARBA" id="ARBA00004141"/>
    </source>
</evidence>
<evidence type="ECO:0000256" key="5">
    <source>
        <dbReference type="ARBA" id="ARBA00022692"/>
    </source>
</evidence>
<feature type="transmembrane region" description="Helical" evidence="8">
    <location>
        <begin position="9"/>
        <end position="25"/>
    </location>
</feature>
<dbReference type="Proteomes" id="UP000717624">
    <property type="component" value="Unassembled WGS sequence"/>
</dbReference>
<dbReference type="GO" id="GO:0016020">
    <property type="term" value="C:membrane"/>
    <property type="evidence" value="ECO:0007669"/>
    <property type="project" value="UniProtKB-SubCell"/>
</dbReference>
<name>A0A938XXQ9_9BACL</name>
<dbReference type="PANTHER" id="PTHR34975">
    <property type="entry name" value="SPORE GERMINATION PROTEIN A2"/>
    <property type="match status" value="1"/>
</dbReference>